<organism evidence="2 3">
    <name type="scientific">Lactobacillus ultunensis DSM 16047</name>
    <dbReference type="NCBI Taxonomy" id="525365"/>
    <lineage>
        <taxon>Bacteria</taxon>
        <taxon>Bacillati</taxon>
        <taxon>Bacillota</taxon>
        <taxon>Bacilli</taxon>
        <taxon>Lactobacillales</taxon>
        <taxon>Lactobacillaceae</taxon>
        <taxon>Lactobacillus</taxon>
    </lineage>
</organism>
<keyword evidence="1" id="KW-0812">Transmembrane</keyword>
<dbReference type="PATRIC" id="fig|525365.8.peg.977"/>
<feature type="transmembrane region" description="Helical" evidence="1">
    <location>
        <begin position="67"/>
        <end position="87"/>
    </location>
</feature>
<feature type="transmembrane region" description="Helical" evidence="1">
    <location>
        <begin position="116"/>
        <end position="138"/>
    </location>
</feature>
<name>C2EP40_9LACO</name>
<dbReference type="Proteomes" id="UP000005583">
    <property type="component" value="Unassembled WGS sequence"/>
</dbReference>
<dbReference type="AlphaFoldDB" id="C2EP40"/>
<dbReference type="eggNOG" id="COG5523">
    <property type="taxonomic scope" value="Bacteria"/>
</dbReference>
<feature type="transmembrane region" description="Helical" evidence="1">
    <location>
        <begin position="180"/>
        <end position="204"/>
    </location>
</feature>
<evidence type="ECO:0000313" key="3">
    <source>
        <dbReference type="Proteomes" id="UP000005583"/>
    </source>
</evidence>
<sequence length="226" mass="25460">MKVTRKEMKRDAKQTLRGNWGWAVLLTLIDIAIVYALSGSGHSIDQSYINYDGTNVFMQLFSPTGSILIWVADFIALSMSISFLHLIDNRNLPENEKAYRAAFSVFTENRFGPECITFILTSIFTFLWSLLLIIPGIIKSYSYSMSAYIVNDMVASGKQVGATDGIRASRELMDGHKMDLFIFLSFLGWFILAGISCGIGYLWVGPYYLSAKAKFYRNIAGDKFLK</sequence>
<dbReference type="RefSeq" id="WP_007125931.1">
    <property type="nucleotide sequence ID" value="NZ_AZFO01000025.1"/>
</dbReference>
<keyword evidence="1" id="KW-0472">Membrane</keyword>
<keyword evidence="1" id="KW-1133">Transmembrane helix</keyword>
<dbReference type="Pfam" id="PF06161">
    <property type="entry name" value="DUF975"/>
    <property type="match status" value="1"/>
</dbReference>
<keyword evidence="3" id="KW-1185">Reference proteome</keyword>
<gene>
    <name evidence="2" type="ORF">HMPREF0548_1436</name>
</gene>
<dbReference type="OrthoDB" id="9784844at2"/>
<accession>C2EP40</accession>
<dbReference type="HOGENOM" id="CLU_045673_2_0_9"/>
<reference evidence="2 3" key="1">
    <citation type="submission" date="2009-01" db="EMBL/GenBank/DDBJ databases">
        <authorList>
            <person name="Qin X."/>
            <person name="Bachman B."/>
            <person name="Battles P."/>
            <person name="Bell A."/>
            <person name="Bess C."/>
            <person name="Bickham C."/>
            <person name="Chaboub L."/>
            <person name="Chen D."/>
            <person name="Coyle M."/>
            <person name="Deiros D.R."/>
            <person name="Dinh H."/>
            <person name="Forbes L."/>
            <person name="Fowler G."/>
            <person name="Francisco L."/>
            <person name="Fu Q."/>
            <person name="Gubbala S."/>
            <person name="Hale W."/>
            <person name="Han Y."/>
            <person name="Hemphill L."/>
            <person name="Highlander S.K."/>
            <person name="Hirani K."/>
            <person name="Hogues M."/>
            <person name="Jackson L."/>
            <person name="Jakkamsetti A."/>
            <person name="Javaid M."/>
            <person name="Jiang H."/>
            <person name="Korchina V."/>
            <person name="Kovar C."/>
            <person name="Lara F."/>
            <person name="Lee S."/>
            <person name="Mata R."/>
            <person name="Mathew T."/>
            <person name="Moen C."/>
            <person name="Morales K."/>
            <person name="Munidasa M."/>
            <person name="Nazareth L."/>
            <person name="Ngo R."/>
            <person name="Nguyen L."/>
            <person name="Okwuonu G."/>
            <person name="Ongeri F."/>
            <person name="Patil S."/>
            <person name="Petrosino J."/>
            <person name="Pham C."/>
            <person name="Pham P."/>
            <person name="Pu L.-L."/>
            <person name="Puazo M."/>
            <person name="Raj R."/>
            <person name="Reid J."/>
            <person name="Rouhana J."/>
            <person name="Saada N."/>
            <person name="Shang Y."/>
            <person name="Simmons D."/>
            <person name="Thornton R."/>
            <person name="Warren J."/>
            <person name="Weissenberger G."/>
            <person name="Zhang J."/>
            <person name="Zhang L."/>
            <person name="Zhou C."/>
            <person name="Zhu D."/>
            <person name="Muzny D."/>
            <person name="Worley K."/>
            <person name="Gibbs R."/>
        </authorList>
    </citation>
    <scope>NUCLEOTIDE SEQUENCE [LARGE SCALE GENOMIC DNA]</scope>
    <source>
        <strain evidence="2 3">DSM 16047</strain>
    </source>
</reference>
<protein>
    <recommendedName>
        <fullName evidence="4">DUF975 family protein</fullName>
    </recommendedName>
</protein>
<dbReference type="PANTHER" id="PTHR40076:SF1">
    <property type="entry name" value="MEMBRANE PROTEIN"/>
    <property type="match status" value="1"/>
</dbReference>
<comment type="caution">
    <text evidence="2">The sequence shown here is derived from an EMBL/GenBank/DDBJ whole genome shotgun (WGS) entry which is preliminary data.</text>
</comment>
<evidence type="ECO:0008006" key="4">
    <source>
        <dbReference type="Google" id="ProtNLM"/>
    </source>
</evidence>
<dbReference type="EMBL" id="ACGU01000066">
    <property type="protein sequence ID" value="EEJ71715.1"/>
    <property type="molecule type" value="Genomic_DNA"/>
</dbReference>
<evidence type="ECO:0000256" key="1">
    <source>
        <dbReference type="SAM" id="Phobius"/>
    </source>
</evidence>
<feature type="transmembrane region" description="Helical" evidence="1">
    <location>
        <begin position="20"/>
        <end position="38"/>
    </location>
</feature>
<dbReference type="PANTHER" id="PTHR40076">
    <property type="entry name" value="MEMBRANE PROTEIN-RELATED"/>
    <property type="match status" value="1"/>
</dbReference>
<evidence type="ECO:0000313" key="2">
    <source>
        <dbReference type="EMBL" id="EEJ71715.1"/>
    </source>
</evidence>
<proteinExistence type="predicted"/>
<dbReference type="InterPro" id="IPR010380">
    <property type="entry name" value="DUF975"/>
</dbReference>